<gene>
    <name evidence="2" type="ORF">CRP01_34145</name>
</gene>
<proteinExistence type="predicted"/>
<dbReference type="RefSeq" id="WP_099154569.1">
    <property type="nucleotide sequence ID" value="NZ_PDUD01000045.1"/>
</dbReference>
<dbReference type="PANTHER" id="PTHR30188">
    <property type="entry name" value="ABC TRANSPORTER PERMEASE PROTEIN-RELATED"/>
    <property type="match status" value="1"/>
</dbReference>
<organism evidence="2 3">
    <name type="scientific">Flavilitoribacter nigricans (strain ATCC 23147 / DSM 23189 / NBRC 102662 / NCIMB 1420 / SS-2)</name>
    <name type="common">Lewinella nigricans</name>
    <dbReference type="NCBI Taxonomy" id="1122177"/>
    <lineage>
        <taxon>Bacteria</taxon>
        <taxon>Pseudomonadati</taxon>
        <taxon>Bacteroidota</taxon>
        <taxon>Saprospiria</taxon>
        <taxon>Saprospirales</taxon>
        <taxon>Lewinellaceae</taxon>
        <taxon>Flavilitoribacter</taxon>
    </lineage>
</organism>
<sequence>MIVINFLKELGRYFIMLGTAFSRPEKFSMYYRETMRQMNDIGVGSLIIVCVIAVFIGAVTAVQFAYQLEGNLIPMYYIGYIVRDSTIIELAPTITCLVLAGKVGSNIAAEIGGMRQKEHIDAMEIMGVNTAAYLIMPKVIAALVVIPMLVALAAFVSVIGGYLAAVPGGLMSHSDYVLGVRSFFVERNITIMFIKAAVFAFILTSVSSYQGYYVQGGSIELGKASTNAVVFSDILILLADYLIAVLLT</sequence>
<dbReference type="InterPro" id="IPR030802">
    <property type="entry name" value="Permease_MalE"/>
</dbReference>
<keyword evidence="1" id="KW-0472">Membrane</keyword>
<dbReference type="Proteomes" id="UP000223913">
    <property type="component" value="Unassembled WGS sequence"/>
</dbReference>
<accession>A0A2D0N133</accession>
<dbReference type="OrthoDB" id="9810518at2"/>
<keyword evidence="1" id="KW-1133">Transmembrane helix</keyword>
<name>A0A2D0N133_FLAN2</name>
<evidence type="ECO:0000256" key="1">
    <source>
        <dbReference type="SAM" id="Phobius"/>
    </source>
</evidence>
<reference evidence="2 3" key="1">
    <citation type="submission" date="2017-10" db="EMBL/GenBank/DDBJ databases">
        <title>The draft genome sequence of Lewinella nigricans NBRC 102662.</title>
        <authorList>
            <person name="Wang K."/>
        </authorList>
    </citation>
    <scope>NUCLEOTIDE SEQUENCE [LARGE SCALE GENOMIC DNA]</scope>
    <source>
        <strain evidence="2 3">NBRC 102662</strain>
    </source>
</reference>
<dbReference type="EMBL" id="PDUD01000045">
    <property type="protein sequence ID" value="PHN02076.1"/>
    <property type="molecule type" value="Genomic_DNA"/>
</dbReference>
<dbReference type="GO" id="GO:0005548">
    <property type="term" value="F:phospholipid transporter activity"/>
    <property type="evidence" value="ECO:0007669"/>
    <property type="project" value="TreeGrafter"/>
</dbReference>
<comment type="caution">
    <text evidence="2">The sequence shown here is derived from an EMBL/GenBank/DDBJ whole genome shotgun (WGS) entry which is preliminary data.</text>
</comment>
<dbReference type="Pfam" id="PF02405">
    <property type="entry name" value="MlaE"/>
    <property type="match status" value="1"/>
</dbReference>
<keyword evidence="3" id="KW-1185">Reference proteome</keyword>
<feature type="transmembrane region" description="Helical" evidence="1">
    <location>
        <begin position="139"/>
        <end position="168"/>
    </location>
</feature>
<evidence type="ECO:0000313" key="3">
    <source>
        <dbReference type="Proteomes" id="UP000223913"/>
    </source>
</evidence>
<dbReference type="AlphaFoldDB" id="A0A2D0N133"/>
<keyword evidence="1" id="KW-0812">Transmembrane</keyword>
<feature type="transmembrane region" description="Helical" evidence="1">
    <location>
        <begin position="189"/>
        <end position="209"/>
    </location>
</feature>
<dbReference type="GO" id="GO:0043190">
    <property type="term" value="C:ATP-binding cassette (ABC) transporter complex"/>
    <property type="evidence" value="ECO:0007669"/>
    <property type="project" value="InterPro"/>
</dbReference>
<dbReference type="PANTHER" id="PTHR30188:SF4">
    <property type="entry name" value="PROTEIN TRIGALACTOSYLDIACYLGLYCEROL 1, CHLOROPLASTIC"/>
    <property type="match status" value="1"/>
</dbReference>
<feature type="transmembrane region" description="Helical" evidence="1">
    <location>
        <begin position="41"/>
        <end position="66"/>
    </location>
</feature>
<feature type="transmembrane region" description="Helical" evidence="1">
    <location>
        <begin position="229"/>
        <end position="247"/>
    </location>
</feature>
<evidence type="ECO:0000313" key="2">
    <source>
        <dbReference type="EMBL" id="PHN02076.1"/>
    </source>
</evidence>
<protein>
    <submittedName>
        <fullName evidence="2">ABC transporter permease</fullName>
    </submittedName>
</protein>